<dbReference type="AlphaFoldDB" id="A0A2W1NSR2"/>
<organism evidence="1 2">
    <name type="scientific">Putridiphycobacter roseus</name>
    <dbReference type="NCBI Taxonomy" id="2219161"/>
    <lineage>
        <taxon>Bacteria</taxon>
        <taxon>Pseudomonadati</taxon>
        <taxon>Bacteroidota</taxon>
        <taxon>Flavobacteriia</taxon>
        <taxon>Flavobacteriales</taxon>
        <taxon>Crocinitomicaceae</taxon>
        <taxon>Putridiphycobacter</taxon>
    </lineage>
</organism>
<sequence length="251" mass="28911">MKAQNNSIKGAVGSYEVTLNIIDVNWDKGNFTGSYQYEGKKGNLTLKGNVYGNCVYMVEYVDDKETGYFYMTFESDSLKGYWVMDKKYYPTYFVFDKESKKQLATRQIKDDHEKVNGKMTGTYSNHYYFVNDWWFSADNPELEIGYNGGTAMITAINKDSIKYAVVVTCSQTYHMAFARGIAVKTAPNKYYGLYNYYEGDSCRIYIEFKDKTVNMRAFGAMSCGFGARAYLNHSFTKTSDHVDFKTLEEDF</sequence>
<evidence type="ECO:0000313" key="2">
    <source>
        <dbReference type="Proteomes" id="UP000249248"/>
    </source>
</evidence>
<evidence type="ECO:0000313" key="1">
    <source>
        <dbReference type="EMBL" id="PZE17718.1"/>
    </source>
</evidence>
<keyword evidence="2" id="KW-1185">Reference proteome</keyword>
<accession>A0A2W1NSR2</accession>
<name>A0A2W1NSR2_9FLAO</name>
<gene>
    <name evidence="1" type="ORF">DNU06_07770</name>
</gene>
<protein>
    <submittedName>
        <fullName evidence="1">Uncharacterized protein</fullName>
    </submittedName>
</protein>
<dbReference type="EMBL" id="QKSB01000003">
    <property type="protein sequence ID" value="PZE17718.1"/>
    <property type="molecule type" value="Genomic_DNA"/>
</dbReference>
<reference evidence="1 2" key="1">
    <citation type="submission" date="2018-06" db="EMBL/GenBank/DDBJ databases">
        <title>The draft genome sequence of Crocinitomix sp. SM1701.</title>
        <authorList>
            <person name="Zhang X."/>
        </authorList>
    </citation>
    <scope>NUCLEOTIDE SEQUENCE [LARGE SCALE GENOMIC DNA]</scope>
    <source>
        <strain evidence="1 2">SM1701</strain>
    </source>
</reference>
<dbReference type="Proteomes" id="UP000249248">
    <property type="component" value="Unassembled WGS sequence"/>
</dbReference>
<proteinExistence type="predicted"/>
<comment type="caution">
    <text evidence="1">The sequence shown here is derived from an EMBL/GenBank/DDBJ whole genome shotgun (WGS) entry which is preliminary data.</text>
</comment>